<dbReference type="InterPro" id="IPR014721">
    <property type="entry name" value="Ribsml_uS5_D2-typ_fold_subgr"/>
</dbReference>
<dbReference type="Proteomes" id="UP000886878">
    <property type="component" value="Unassembled WGS sequence"/>
</dbReference>
<dbReference type="Pfam" id="PF13180">
    <property type="entry name" value="PDZ_2"/>
    <property type="match status" value="1"/>
</dbReference>
<keyword evidence="2" id="KW-0812">Transmembrane</keyword>
<dbReference type="GO" id="GO:0004252">
    <property type="term" value="F:serine-type endopeptidase activity"/>
    <property type="evidence" value="ECO:0007669"/>
    <property type="project" value="UniProtKB-UniRule"/>
</dbReference>
<dbReference type="AlphaFoldDB" id="A0A9D1U3Z4"/>
<dbReference type="NCBIfam" id="NF041438">
    <property type="entry name" value="SepM_fam_S16"/>
    <property type="match status" value="1"/>
</dbReference>
<dbReference type="Gene3D" id="2.30.42.10">
    <property type="match status" value="1"/>
</dbReference>
<proteinExistence type="inferred from homology"/>
<dbReference type="PROSITE" id="PS51786">
    <property type="entry name" value="LON_PROTEOLYTIC"/>
    <property type="match status" value="1"/>
</dbReference>
<dbReference type="Gene3D" id="3.30.230.10">
    <property type="match status" value="1"/>
</dbReference>
<dbReference type="InterPro" id="IPR001478">
    <property type="entry name" value="PDZ"/>
</dbReference>
<dbReference type="InterPro" id="IPR020568">
    <property type="entry name" value="Ribosomal_Su5_D2-typ_SF"/>
</dbReference>
<dbReference type="SUPFAM" id="SSF54211">
    <property type="entry name" value="Ribosomal protein S5 domain 2-like"/>
    <property type="match status" value="1"/>
</dbReference>
<comment type="catalytic activity">
    <reaction evidence="1">
        <text>Hydrolysis of proteins in presence of ATP.</text>
        <dbReference type="EC" id="3.4.21.53"/>
    </reaction>
</comment>
<organism evidence="4 5">
    <name type="scientific">Candidatus Limosilactobacillus merdipullorum</name>
    <dbReference type="NCBI Taxonomy" id="2838653"/>
    <lineage>
        <taxon>Bacteria</taxon>
        <taxon>Bacillati</taxon>
        <taxon>Bacillota</taxon>
        <taxon>Bacilli</taxon>
        <taxon>Lactobacillales</taxon>
        <taxon>Lactobacillaceae</taxon>
        <taxon>Limosilactobacillus</taxon>
    </lineage>
</organism>
<dbReference type="GO" id="GO:0006508">
    <property type="term" value="P:proteolysis"/>
    <property type="evidence" value="ECO:0007669"/>
    <property type="project" value="UniProtKB-KW"/>
</dbReference>
<comment type="similarity">
    <text evidence="1">Belongs to the peptidase S16 family.</text>
</comment>
<dbReference type="InterPro" id="IPR027065">
    <property type="entry name" value="Lon_Prtase"/>
</dbReference>
<reference evidence="4" key="2">
    <citation type="submission" date="2021-04" db="EMBL/GenBank/DDBJ databases">
        <authorList>
            <person name="Gilroy R."/>
        </authorList>
    </citation>
    <scope>NUCLEOTIDE SEQUENCE</scope>
    <source>
        <strain evidence="4">ChiHejej3B27-2180</strain>
    </source>
</reference>
<keyword evidence="1" id="KW-0378">Hydrolase</keyword>
<evidence type="ECO:0000313" key="4">
    <source>
        <dbReference type="EMBL" id="HIW70350.1"/>
    </source>
</evidence>
<dbReference type="GO" id="GO:0030163">
    <property type="term" value="P:protein catabolic process"/>
    <property type="evidence" value="ECO:0007669"/>
    <property type="project" value="InterPro"/>
</dbReference>
<gene>
    <name evidence="4" type="ORF">H9876_03080</name>
</gene>
<protein>
    <recommendedName>
        <fullName evidence="1">endopeptidase La</fullName>
        <ecNumber evidence="1">3.4.21.53</ecNumber>
    </recommendedName>
</protein>
<dbReference type="SUPFAM" id="SSF50156">
    <property type="entry name" value="PDZ domain-like"/>
    <property type="match status" value="1"/>
</dbReference>
<dbReference type="InterPro" id="IPR036034">
    <property type="entry name" value="PDZ_sf"/>
</dbReference>
<feature type="active site" evidence="1">
    <location>
        <position position="290"/>
    </location>
</feature>
<dbReference type="Pfam" id="PF05362">
    <property type="entry name" value="Lon_C"/>
    <property type="match status" value="1"/>
</dbReference>
<evidence type="ECO:0000313" key="5">
    <source>
        <dbReference type="Proteomes" id="UP000886878"/>
    </source>
</evidence>
<feature type="domain" description="Lon proteolytic" evidence="3">
    <location>
        <begin position="242"/>
        <end position="356"/>
    </location>
</feature>
<dbReference type="PANTHER" id="PTHR10046">
    <property type="entry name" value="ATP DEPENDENT LON PROTEASE FAMILY MEMBER"/>
    <property type="match status" value="1"/>
</dbReference>
<evidence type="ECO:0000256" key="2">
    <source>
        <dbReference type="SAM" id="Phobius"/>
    </source>
</evidence>
<keyword evidence="1" id="KW-0720">Serine protease</keyword>
<dbReference type="EMBL" id="DXGK01000059">
    <property type="protein sequence ID" value="HIW70350.1"/>
    <property type="molecule type" value="Genomic_DNA"/>
</dbReference>
<feature type="active site" evidence="1">
    <location>
        <position position="245"/>
    </location>
</feature>
<evidence type="ECO:0000256" key="1">
    <source>
        <dbReference type="PROSITE-ProRule" id="PRU01122"/>
    </source>
</evidence>
<reference evidence="4" key="1">
    <citation type="journal article" date="2021" name="PeerJ">
        <title>Extensive microbial diversity within the chicken gut microbiome revealed by metagenomics and culture.</title>
        <authorList>
            <person name="Gilroy R."/>
            <person name="Ravi A."/>
            <person name="Getino M."/>
            <person name="Pursley I."/>
            <person name="Horton D.L."/>
            <person name="Alikhan N.F."/>
            <person name="Baker D."/>
            <person name="Gharbi K."/>
            <person name="Hall N."/>
            <person name="Watson M."/>
            <person name="Adriaenssens E.M."/>
            <person name="Foster-Nyarko E."/>
            <person name="Jarju S."/>
            <person name="Secka A."/>
            <person name="Antonio M."/>
            <person name="Oren A."/>
            <person name="Chaudhuri R.R."/>
            <person name="La Ragione R."/>
            <person name="Hildebrand F."/>
            <person name="Pallen M.J."/>
        </authorList>
    </citation>
    <scope>NUCLEOTIDE SEQUENCE</scope>
    <source>
        <strain evidence="4">ChiHejej3B27-2180</strain>
    </source>
</reference>
<keyword evidence="2" id="KW-1133">Transmembrane helix</keyword>
<dbReference type="InterPro" id="IPR008269">
    <property type="entry name" value="Lon_proteolytic"/>
</dbReference>
<feature type="transmembrane region" description="Helical" evidence="2">
    <location>
        <begin position="20"/>
        <end position="37"/>
    </location>
</feature>
<dbReference type="EC" id="3.4.21.53" evidence="1"/>
<keyword evidence="1" id="KW-0645">Protease</keyword>
<dbReference type="GO" id="GO:0004176">
    <property type="term" value="F:ATP-dependent peptidase activity"/>
    <property type="evidence" value="ECO:0007669"/>
    <property type="project" value="UniProtKB-UniRule"/>
</dbReference>
<name>A0A9D1U3Z4_9LACO</name>
<accession>A0A9D1U3Z4</accession>
<comment type="caution">
    <text evidence="4">The sequence shown here is derived from an EMBL/GenBank/DDBJ whole genome shotgun (WGS) entry which is preliminary data.</text>
</comment>
<sequence>MSKKKNNNQSQDHRILRRILWGLIAVLFVGWALFWPLNRYIETPGTADSLKSYVTIKGHPDKRSGSFMITSVYLQQARPVTWVWAQFDPHATIESANDVTGGQSGETYNKVQDFYMQSAINEAIDVAYKAAHQPVTKQYLGIYVLSVQPNSRFRGKIKVGDTITKVNGHHFNTAQGYQKYIGKRPVGSNLTVSYLHNGKEKQATQRLVKLPGVSRSGIGIMLTDNVKVHTKIPVKVNPGQLGGPSGGLMFSLQIYEQLTNKNLRHGQKIAGTGTINPDGSVGEIGGIDKKVIAAHRAGAKVFFAPYVKPSKLLLKYEEHHMTNYQLAKYTAKKYAPEIKVVPVKTFDDAVNYLEKN</sequence>
<evidence type="ECO:0000259" key="3">
    <source>
        <dbReference type="PROSITE" id="PS51786"/>
    </source>
</evidence>
<keyword evidence="2" id="KW-0472">Membrane</keyword>
<dbReference type="GO" id="GO:0005524">
    <property type="term" value="F:ATP binding"/>
    <property type="evidence" value="ECO:0007669"/>
    <property type="project" value="InterPro"/>
</dbReference>